<dbReference type="GO" id="GO:0005886">
    <property type="term" value="C:plasma membrane"/>
    <property type="evidence" value="ECO:0007669"/>
    <property type="project" value="TreeGrafter"/>
</dbReference>
<feature type="transmembrane region" description="Helical" evidence="2">
    <location>
        <begin position="188"/>
        <end position="206"/>
    </location>
</feature>
<dbReference type="Pfam" id="PF01312">
    <property type="entry name" value="Bac_export_2"/>
    <property type="match status" value="1"/>
</dbReference>
<keyword evidence="2" id="KW-1133">Transmembrane helix</keyword>
<reference evidence="3" key="1">
    <citation type="submission" date="2020-05" db="EMBL/GenBank/DDBJ databases">
        <authorList>
            <person name="Chiriac C."/>
            <person name="Salcher M."/>
            <person name="Ghai R."/>
            <person name="Kavagutti S V."/>
        </authorList>
    </citation>
    <scope>NUCLEOTIDE SEQUENCE</scope>
</reference>
<accession>A0A6J6RDS3</accession>
<feature type="compositionally biased region" description="Basic and acidic residues" evidence="1">
    <location>
        <begin position="217"/>
        <end position="230"/>
    </location>
</feature>
<feature type="region of interest" description="Disordered" evidence="1">
    <location>
        <begin position="347"/>
        <end position="391"/>
    </location>
</feature>
<dbReference type="GO" id="GO:0009306">
    <property type="term" value="P:protein secretion"/>
    <property type="evidence" value="ECO:0007669"/>
    <property type="project" value="InterPro"/>
</dbReference>
<evidence type="ECO:0000256" key="2">
    <source>
        <dbReference type="SAM" id="Phobius"/>
    </source>
</evidence>
<gene>
    <name evidence="3" type="ORF">UFOPK2579_01993</name>
</gene>
<evidence type="ECO:0000256" key="1">
    <source>
        <dbReference type="SAM" id="MobiDB-lite"/>
    </source>
</evidence>
<feature type="transmembrane region" description="Helical" evidence="2">
    <location>
        <begin position="32"/>
        <end position="49"/>
    </location>
</feature>
<feature type="region of interest" description="Disordered" evidence="1">
    <location>
        <begin position="1"/>
        <end position="25"/>
    </location>
</feature>
<feature type="compositionally biased region" description="Basic residues" evidence="1">
    <location>
        <begin position="347"/>
        <end position="357"/>
    </location>
</feature>
<keyword evidence="2" id="KW-0472">Membrane</keyword>
<keyword evidence="2" id="KW-0812">Transmembrane</keyword>
<feature type="transmembrane region" description="Helical" evidence="2">
    <location>
        <begin position="155"/>
        <end position="176"/>
    </location>
</feature>
<dbReference type="PRINTS" id="PR00950">
    <property type="entry name" value="TYPE3IMSPROT"/>
</dbReference>
<dbReference type="SUPFAM" id="SSF160544">
    <property type="entry name" value="EscU C-terminal domain-like"/>
    <property type="match status" value="1"/>
</dbReference>
<feature type="transmembrane region" description="Helical" evidence="2">
    <location>
        <begin position="87"/>
        <end position="114"/>
    </location>
</feature>
<feature type="compositionally biased region" description="Basic and acidic residues" evidence="1">
    <location>
        <begin position="1"/>
        <end position="10"/>
    </location>
</feature>
<dbReference type="Gene3D" id="3.40.1690.10">
    <property type="entry name" value="secretion proteins EscU"/>
    <property type="match status" value="1"/>
</dbReference>
<dbReference type="PANTHER" id="PTHR30531">
    <property type="entry name" value="FLAGELLAR BIOSYNTHETIC PROTEIN FLHB"/>
    <property type="match status" value="1"/>
</dbReference>
<dbReference type="AlphaFoldDB" id="A0A6J6RDS3"/>
<dbReference type="InterPro" id="IPR006135">
    <property type="entry name" value="T3SS_substrate_exporter"/>
</dbReference>
<name>A0A6J6RDS3_9ZZZZ</name>
<organism evidence="3">
    <name type="scientific">freshwater metagenome</name>
    <dbReference type="NCBI Taxonomy" id="449393"/>
    <lineage>
        <taxon>unclassified sequences</taxon>
        <taxon>metagenomes</taxon>
        <taxon>ecological metagenomes</taxon>
    </lineage>
</organism>
<evidence type="ECO:0000313" key="3">
    <source>
        <dbReference type="EMBL" id="CAB4721232.1"/>
    </source>
</evidence>
<sequence>MADAGGEKTEQPTPKRRKEARKEGQVARTQELGAWSAMLAVGMAMPMLVGHELRELRAILEACLRGAADPSVDVALELLRTGALHSFIVLVVLGAGVMLISVAATVAQGGFYLATKAVKPTASKLNPLKGFKRIFGPHSLWEGAKMLVKCTAVGLLAWSTIHAMLPFLGGLVPYSVILEQTGSHALGLLRNVAVAGILMAAADYAIQRRRTGKQTRMSKDEVKREHKQSEGDPLIKSAIRARQLAAARNRMISDIPTADVVLVNPTHVAVALRYQPERGAPVVVARGAGVVAARIREAAGEHGVPLVQDVPLARALYSSTEVGVEIPAELFAAVAHVLAFVISRRNQGRHGGTHRSPRRETELPAVPSIGRRRRGPARPPAISSGPVPASR</sequence>
<dbReference type="EMBL" id="CAEZXR010000260">
    <property type="protein sequence ID" value="CAB4721232.1"/>
    <property type="molecule type" value="Genomic_DNA"/>
</dbReference>
<feature type="region of interest" description="Disordered" evidence="1">
    <location>
        <begin position="210"/>
        <end position="231"/>
    </location>
</feature>
<protein>
    <submittedName>
        <fullName evidence="3">Unannotated protein</fullName>
    </submittedName>
</protein>
<dbReference type="InterPro" id="IPR029025">
    <property type="entry name" value="T3SS_substrate_exporter_C"/>
</dbReference>
<proteinExistence type="predicted"/>
<dbReference type="PANTHER" id="PTHR30531:SF12">
    <property type="entry name" value="FLAGELLAR BIOSYNTHETIC PROTEIN FLHB"/>
    <property type="match status" value="1"/>
</dbReference>